<evidence type="ECO:0000256" key="18">
    <source>
        <dbReference type="RuleBase" id="RU003938"/>
    </source>
</evidence>
<evidence type="ECO:0000256" key="16">
    <source>
        <dbReference type="ARBA" id="ARBA00023209"/>
    </source>
</evidence>
<keyword evidence="10 18" id="KW-0808">Transferase</keyword>
<comment type="caution">
    <text evidence="20">The sequence shown here is derived from an EMBL/GenBank/DDBJ whole genome shotgun (WGS) entry which is preliminary data.</text>
</comment>
<feature type="transmembrane region" description="Helical" evidence="19">
    <location>
        <begin position="154"/>
        <end position="173"/>
    </location>
</feature>
<protein>
    <recommendedName>
        <fullName evidence="7 18">Phosphatidate cytidylyltransferase</fullName>
        <ecNumber evidence="6 18">2.7.7.41</ecNumber>
    </recommendedName>
</protein>
<dbReference type="GO" id="GO:0004605">
    <property type="term" value="F:phosphatidate cytidylyltransferase activity"/>
    <property type="evidence" value="ECO:0007669"/>
    <property type="project" value="UniProtKB-EC"/>
</dbReference>
<keyword evidence="13 19" id="KW-1133">Transmembrane helix</keyword>
<evidence type="ECO:0000256" key="15">
    <source>
        <dbReference type="ARBA" id="ARBA00023136"/>
    </source>
</evidence>
<proteinExistence type="inferred from homology"/>
<evidence type="ECO:0000256" key="4">
    <source>
        <dbReference type="ARBA" id="ARBA00005189"/>
    </source>
</evidence>
<dbReference type="Pfam" id="PF01148">
    <property type="entry name" value="CTP_transf_1"/>
    <property type="match status" value="1"/>
</dbReference>
<evidence type="ECO:0000256" key="12">
    <source>
        <dbReference type="ARBA" id="ARBA00022695"/>
    </source>
</evidence>
<feature type="transmembrane region" description="Helical" evidence="19">
    <location>
        <begin position="86"/>
        <end position="108"/>
    </location>
</feature>
<feature type="transmembrane region" description="Helical" evidence="19">
    <location>
        <begin position="120"/>
        <end position="142"/>
    </location>
</feature>
<dbReference type="GO" id="GO:0005886">
    <property type="term" value="C:plasma membrane"/>
    <property type="evidence" value="ECO:0007669"/>
    <property type="project" value="UniProtKB-SubCell"/>
</dbReference>
<dbReference type="EC" id="2.7.7.41" evidence="6 18"/>
<sequence>MLKERVLSAIVMVIVALAAIFWLPPLAFTIVLSALVVLGMWEWAQFAGFKSQMSRVVVAGATTCILLLLIVANTDYISAARFITDANAIVLFIACAWWVIAFGLVVTYPNSAKLWEKSVVAKLLFVLCTLFPFLIGLLAIRFNNYSVNAYQGTYLLLYVFLLVWGADSGAYFFGRALGKHKLAPKVSPGKSWEGALGGLFTSGVIAFVFLQATPNDVFGRTLETMPFIAVSVATVAISVLGDLAESMFKRQAGIKDSSNLIPGHGGILDRVDSLTAAIPFFATMFFFVL</sequence>
<comment type="subcellular location">
    <subcellularLocation>
        <location evidence="2">Cell membrane</location>
        <topology evidence="2">Multi-pass membrane protein</topology>
    </subcellularLocation>
</comment>
<dbReference type="STRING" id="735.B0185_08120"/>
<dbReference type="UniPathway" id="UPA00557">
    <property type="reaction ID" value="UER00614"/>
</dbReference>
<name>A0A369Z9X5_HAEPH</name>
<evidence type="ECO:0000256" key="2">
    <source>
        <dbReference type="ARBA" id="ARBA00004651"/>
    </source>
</evidence>
<organism evidence="20 21">
    <name type="scientific">Haemophilus parahaemolyticus</name>
    <dbReference type="NCBI Taxonomy" id="735"/>
    <lineage>
        <taxon>Bacteria</taxon>
        <taxon>Pseudomonadati</taxon>
        <taxon>Pseudomonadota</taxon>
        <taxon>Gammaproteobacteria</taxon>
        <taxon>Pasteurellales</taxon>
        <taxon>Pasteurellaceae</taxon>
        <taxon>Haemophilus</taxon>
    </lineage>
</organism>
<evidence type="ECO:0000313" key="21">
    <source>
        <dbReference type="Proteomes" id="UP000253999"/>
    </source>
</evidence>
<evidence type="ECO:0000256" key="9">
    <source>
        <dbReference type="ARBA" id="ARBA00022516"/>
    </source>
</evidence>
<keyword evidence="16" id="KW-0594">Phospholipid biosynthesis</keyword>
<comment type="similarity">
    <text evidence="5 18">Belongs to the CDS family.</text>
</comment>
<feature type="transmembrane region" description="Helical" evidence="19">
    <location>
        <begin position="224"/>
        <end position="244"/>
    </location>
</feature>
<dbReference type="InterPro" id="IPR000374">
    <property type="entry name" value="PC_trans"/>
</dbReference>
<evidence type="ECO:0000256" key="7">
    <source>
        <dbReference type="ARBA" id="ARBA00019373"/>
    </source>
</evidence>
<comment type="pathway">
    <text evidence="4">Lipid metabolism.</text>
</comment>
<dbReference type="EMBL" id="QEQD01000010">
    <property type="protein sequence ID" value="RDF00800.1"/>
    <property type="molecule type" value="Genomic_DNA"/>
</dbReference>
<dbReference type="PANTHER" id="PTHR46382:SF1">
    <property type="entry name" value="PHOSPHATIDATE CYTIDYLYLTRANSFERASE"/>
    <property type="match status" value="1"/>
</dbReference>
<keyword evidence="14" id="KW-0443">Lipid metabolism</keyword>
<dbReference type="PROSITE" id="PS01315">
    <property type="entry name" value="CDS"/>
    <property type="match status" value="1"/>
</dbReference>
<evidence type="ECO:0000313" key="20">
    <source>
        <dbReference type="EMBL" id="RDF00800.1"/>
    </source>
</evidence>
<dbReference type="AlphaFoldDB" id="A0A369Z9X5"/>
<evidence type="ECO:0000256" key="19">
    <source>
        <dbReference type="SAM" id="Phobius"/>
    </source>
</evidence>
<reference evidence="20 21" key="1">
    <citation type="submission" date="2018-05" db="EMBL/GenBank/DDBJ databases">
        <title>Draft Genome Sequences for a Diverse set of 7 Haemophilus Species.</title>
        <authorList>
            <person name="Nichols M."/>
            <person name="Topaz N."/>
            <person name="Wang X."/>
            <person name="Wang X."/>
            <person name="Boxrud D."/>
        </authorList>
    </citation>
    <scope>NUCLEOTIDE SEQUENCE [LARGE SCALE GENOMIC DNA]</scope>
    <source>
        <strain evidence="20 21">C2010039593</strain>
    </source>
</reference>
<accession>A0A369Z9X5</accession>
<dbReference type="PANTHER" id="PTHR46382">
    <property type="entry name" value="PHOSPHATIDATE CYTIDYLYLTRANSFERASE"/>
    <property type="match status" value="1"/>
</dbReference>
<comment type="pathway">
    <text evidence="3 18">Phospholipid metabolism; CDP-diacylglycerol biosynthesis; CDP-diacylglycerol from sn-glycerol 3-phosphate: step 3/3.</text>
</comment>
<feature type="transmembrane region" description="Helical" evidence="19">
    <location>
        <begin position="56"/>
        <end position="74"/>
    </location>
</feature>
<keyword evidence="17" id="KW-1208">Phospholipid metabolism</keyword>
<evidence type="ECO:0000256" key="1">
    <source>
        <dbReference type="ARBA" id="ARBA00001698"/>
    </source>
</evidence>
<evidence type="ECO:0000256" key="17">
    <source>
        <dbReference type="ARBA" id="ARBA00023264"/>
    </source>
</evidence>
<keyword evidence="11 18" id="KW-0812">Transmembrane</keyword>
<evidence type="ECO:0000256" key="5">
    <source>
        <dbReference type="ARBA" id="ARBA00010185"/>
    </source>
</evidence>
<keyword evidence="12 18" id="KW-0548">Nucleotidyltransferase</keyword>
<feature type="transmembrane region" description="Helical" evidence="19">
    <location>
        <begin position="7"/>
        <end position="24"/>
    </location>
</feature>
<keyword evidence="9" id="KW-0444">Lipid biosynthesis</keyword>
<keyword evidence="8" id="KW-1003">Cell membrane</keyword>
<evidence type="ECO:0000256" key="14">
    <source>
        <dbReference type="ARBA" id="ARBA00023098"/>
    </source>
</evidence>
<gene>
    <name evidence="20" type="ORF">DPV98_09545</name>
</gene>
<evidence type="ECO:0000256" key="10">
    <source>
        <dbReference type="ARBA" id="ARBA00022679"/>
    </source>
</evidence>
<dbReference type="GO" id="GO:0016024">
    <property type="term" value="P:CDP-diacylglycerol biosynthetic process"/>
    <property type="evidence" value="ECO:0007669"/>
    <property type="project" value="UniProtKB-UniPathway"/>
</dbReference>
<evidence type="ECO:0000256" key="13">
    <source>
        <dbReference type="ARBA" id="ARBA00022989"/>
    </source>
</evidence>
<keyword evidence="15 19" id="KW-0472">Membrane</keyword>
<evidence type="ECO:0000256" key="11">
    <source>
        <dbReference type="ARBA" id="ARBA00022692"/>
    </source>
</evidence>
<evidence type="ECO:0000256" key="3">
    <source>
        <dbReference type="ARBA" id="ARBA00005119"/>
    </source>
</evidence>
<comment type="catalytic activity">
    <reaction evidence="1 18">
        <text>a 1,2-diacyl-sn-glycero-3-phosphate + CTP + H(+) = a CDP-1,2-diacyl-sn-glycerol + diphosphate</text>
        <dbReference type="Rhea" id="RHEA:16229"/>
        <dbReference type="ChEBI" id="CHEBI:15378"/>
        <dbReference type="ChEBI" id="CHEBI:33019"/>
        <dbReference type="ChEBI" id="CHEBI:37563"/>
        <dbReference type="ChEBI" id="CHEBI:58332"/>
        <dbReference type="ChEBI" id="CHEBI:58608"/>
        <dbReference type="EC" id="2.7.7.41"/>
    </reaction>
</comment>
<evidence type="ECO:0000256" key="8">
    <source>
        <dbReference type="ARBA" id="ARBA00022475"/>
    </source>
</evidence>
<dbReference type="Proteomes" id="UP000253999">
    <property type="component" value="Unassembled WGS sequence"/>
</dbReference>
<feature type="transmembrane region" description="Helical" evidence="19">
    <location>
        <begin position="194"/>
        <end position="212"/>
    </location>
</feature>
<dbReference type="RefSeq" id="WP_111313536.1">
    <property type="nucleotide sequence ID" value="NZ_QEQD01000010.1"/>
</dbReference>
<evidence type="ECO:0000256" key="6">
    <source>
        <dbReference type="ARBA" id="ARBA00012487"/>
    </source>
</evidence>